<evidence type="ECO:0000313" key="3">
    <source>
        <dbReference type="EMBL" id="CAG8618230.1"/>
    </source>
</evidence>
<dbReference type="InterPro" id="IPR005002">
    <property type="entry name" value="PMM"/>
</dbReference>
<dbReference type="Pfam" id="PF03332">
    <property type="entry name" value="PMM"/>
    <property type="match status" value="1"/>
</dbReference>
<dbReference type="EMBL" id="CAJVPS010005770">
    <property type="protein sequence ID" value="CAG8618230.1"/>
    <property type="molecule type" value="Genomic_DNA"/>
</dbReference>
<name>A0A9N9D048_9GLOM</name>
<dbReference type="Gene3D" id="3.40.50.1000">
    <property type="entry name" value="HAD superfamily/HAD-like"/>
    <property type="match status" value="1"/>
</dbReference>
<comment type="similarity">
    <text evidence="2">Belongs to the eukaryotic PMM family.</text>
</comment>
<dbReference type="GO" id="GO:0046872">
    <property type="term" value="F:metal ion binding"/>
    <property type="evidence" value="ECO:0007669"/>
    <property type="project" value="UniProtKB-KW"/>
</dbReference>
<reference evidence="3" key="1">
    <citation type="submission" date="2021-06" db="EMBL/GenBank/DDBJ databases">
        <authorList>
            <person name="Kallberg Y."/>
            <person name="Tangrot J."/>
            <person name="Rosling A."/>
        </authorList>
    </citation>
    <scope>NUCLEOTIDE SEQUENCE</scope>
    <source>
        <strain evidence="3">FL130A</strain>
    </source>
</reference>
<keyword evidence="2" id="KW-0413">Isomerase</keyword>
<keyword evidence="1" id="KW-0479">Metal-binding</keyword>
<dbReference type="PANTHER" id="PTHR10466:SF0">
    <property type="entry name" value="PHOSPHOMANNOMUTASE"/>
    <property type="match status" value="1"/>
</dbReference>
<comment type="catalytic activity">
    <reaction evidence="2">
        <text>alpha-D-mannose 1-phosphate = D-mannose 6-phosphate</text>
        <dbReference type="Rhea" id="RHEA:11140"/>
        <dbReference type="ChEBI" id="CHEBI:58409"/>
        <dbReference type="ChEBI" id="CHEBI:58735"/>
        <dbReference type="EC" id="5.4.2.8"/>
    </reaction>
</comment>
<evidence type="ECO:0000256" key="1">
    <source>
        <dbReference type="PIRSR" id="PIRSR605002-3"/>
    </source>
</evidence>
<feature type="binding site" evidence="1">
    <location>
        <position position="32"/>
    </location>
    <ligand>
        <name>Mg(2+)</name>
        <dbReference type="ChEBI" id="CHEBI:18420"/>
        <label>1</label>
    </ligand>
</feature>
<dbReference type="GO" id="GO:0005829">
    <property type="term" value="C:cytosol"/>
    <property type="evidence" value="ECO:0007669"/>
    <property type="project" value="TreeGrafter"/>
</dbReference>
<dbReference type="GO" id="GO:0006487">
    <property type="term" value="P:protein N-linked glycosylation"/>
    <property type="evidence" value="ECO:0007669"/>
    <property type="project" value="TreeGrafter"/>
</dbReference>
<proteinExistence type="inferred from homology"/>
<dbReference type="GO" id="GO:0009298">
    <property type="term" value="P:GDP-mannose biosynthetic process"/>
    <property type="evidence" value="ECO:0007669"/>
    <property type="project" value="InterPro"/>
</dbReference>
<dbReference type="OrthoDB" id="10264771at2759"/>
<comment type="subunit">
    <text evidence="2">Homodimer.</text>
</comment>
<gene>
    <name evidence="3" type="ORF">ALEPTO_LOCUS8847</name>
</gene>
<organism evidence="3 4">
    <name type="scientific">Ambispora leptoticha</name>
    <dbReference type="NCBI Taxonomy" id="144679"/>
    <lineage>
        <taxon>Eukaryota</taxon>
        <taxon>Fungi</taxon>
        <taxon>Fungi incertae sedis</taxon>
        <taxon>Mucoromycota</taxon>
        <taxon>Glomeromycotina</taxon>
        <taxon>Glomeromycetes</taxon>
        <taxon>Archaeosporales</taxon>
        <taxon>Ambisporaceae</taxon>
        <taxon>Ambispora</taxon>
    </lineage>
</organism>
<dbReference type="PANTHER" id="PTHR10466">
    <property type="entry name" value="PHOSPHOMANNOMUTASE"/>
    <property type="match status" value="1"/>
</dbReference>
<dbReference type="EC" id="5.4.2.8" evidence="2"/>
<comment type="caution">
    <text evidence="3">The sequence shown here is derived from an EMBL/GenBank/DDBJ whole genome shotgun (WGS) entry which is preliminary data.</text>
</comment>
<comment type="cofactor">
    <cofactor evidence="1">
        <name>Mg(2+)</name>
        <dbReference type="ChEBI" id="CHEBI:18420"/>
    </cofactor>
</comment>
<sequence>TYCLRHIESEGFTTIHFFGDKTFKGGNDYEIYTHPKIIGHSVSSPEDTIRELKQLFPI</sequence>
<comment type="pathway">
    <text evidence="2">Nucleotide-sugar biosynthesis; GDP-alpha-D-mannose biosynthesis; alpha-D-mannose 1-phosphate from D-fructose 6-phosphate: step 2/2.</text>
</comment>
<keyword evidence="2" id="KW-0963">Cytoplasm</keyword>
<dbReference type="GO" id="GO:0006013">
    <property type="term" value="P:mannose metabolic process"/>
    <property type="evidence" value="ECO:0007669"/>
    <property type="project" value="TreeGrafter"/>
</dbReference>
<comment type="function">
    <text evidence="2">Involved in the synthesis of the GDP-mannose and dolichol-phosphate-mannose required for a number of critical mannosyl transfer reactions.</text>
</comment>
<evidence type="ECO:0000313" key="4">
    <source>
        <dbReference type="Proteomes" id="UP000789508"/>
    </source>
</evidence>
<feature type="binding site" evidence="1">
    <location>
        <position position="20"/>
    </location>
    <ligand>
        <name>Mg(2+)</name>
        <dbReference type="ChEBI" id="CHEBI:18420"/>
        <label>1</label>
    </ligand>
</feature>
<keyword evidence="4" id="KW-1185">Reference proteome</keyword>
<evidence type="ECO:0000256" key="2">
    <source>
        <dbReference type="RuleBase" id="RU361118"/>
    </source>
</evidence>
<dbReference type="Proteomes" id="UP000789508">
    <property type="component" value="Unassembled WGS sequence"/>
</dbReference>
<dbReference type="InterPro" id="IPR036412">
    <property type="entry name" value="HAD-like_sf"/>
</dbReference>
<dbReference type="AlphaFoldDB" id="A0A9N9D048"/>
<dbReference type="SUPFAM" id="SSF56784">
    <property type="entry name" value="HAD-like"/>
    <property type="match status" value="1"/>
</dbReference>
<protein>
    <recommendedName>
        <fullName evidence="2">Phosphomannomutase</fullName>
        <ecNumber evidence="2">5.4.2.8</ecNumber>
    </recommendedName>
</protein>
<feature type="non-terminal residue" evidence="3">
    <location>
        <position position="58"/>
    </location>
</feature>
<keyword evidence="1" id="KW-0460">Magnesium</keyword>
<dbReference type="InterPro" id="IPR023214">
    <property type="entry name" value="HAD_sf"/>
</dbReference>
<accession>A0A9N9D048</accession>
<comment type="subcellular location">
    <subcellularLocation>
        <location evidence="2">Cytoplasm</location>
    </subcellularLocation>
</comment>
<dbReference type="GO" id="GO:0004615">
    <property type="term" value="F:phosphomannomutase activity"/>
    <property type="evidence" value="ECO:0007669"/>
    <property type="project" value="UniProtKB-EC"/>
</dbReference>